<comment type="caution">
    <text evidence="1">The sequence shown here is derived from an EMBL/GenBank/DDBJ whole genome shotgun (WGS) entry which is preliminary data.</text>
</comment>
<dbReference type="Proteomes" id="UP000247792">
    <property type="component" value="Unassembled WGS sequence"/>
</dbReference>
<dbReference type="RefSeq" id="WP_110253887.1">
    <property type="nucleotide sequence ID" value="NZ_QJKB01000001.1"/>
</dbReference>
<reference evidence="1 2" key="1">
    <citation type="submission" date="2018-05" db="EMBL/GenBank/DDBJ databases">
        <title>Genomic Encyclopedia of Type Strains, Phase IV (KMG-IV): sequencing the most valuable type-strain genomes for metagenomic binning, comparative biology and taxonomic classification.</title>
        <authorList>
            <person name="Goeker M."/>
        </authorList>
    </citation>
    <scope>NUCLEOTIDE SEQUENCE [LARGE SCALE GENOMIC DNA]</scope>
    <source>
        <strain evidence="1 2">DSM 19792</strain>
    </source>
</reference>
<gene>
    <name evidence="1" type="ORF">DFR42_1011112</name>
</gene>
<dbReference type="OrthoDB" id="1436842at2"/>
<accession>A0A318JJB8</accession>
<evidence type="ECO:0008006" key="3">
    <source>
        <dbReference type="Google" id="ProtNLM"/>
    </source>
</evidence>
<evidence type="ECO:0000313" key="2">
    <source>
        <dbReference type="Proteomes" id="UP000247792"/>
    </source>
</evidence>
<dbReference type="AlphaFoldDB" id="A0A318JJB8"/>
<keyword evidence="2" id="KW-1185">Reference proteome</keyword>
<protein>
    <recommendedName>
        <fullName evidence="3">Lipoprotein</fullName>
    </recommendedName>
</protein>
<name>A0A318JJB8_9BURK</name>
<sequence>MKKIGLVLSIAVLSGCASQQTLTKFSGAIPKSVCIAKHEAVRDTVVDVLQEGFRARGIETKVISASYVQKNNVWHPTPNSSEVANCEAVVFYVANWHWDLAMYMRFANIWITDPTLTKRFASTSYQAGAGPDKFIDARKKLLSMVEAL</sequence>
<evidence type="ECO:0000313" key="1">
    <source>
        <dbReference type="EMBL" id="PXX47529.1"/>
    </source>
</evidence>
<dbReference type="EMBL" id="QJKB01000001">
    <property type="protein sequence ID" value="PXX47529.1"/>
    <property type="molecule type" value="Genomic_DNA"/>
</dbReference>
<dbReference type="PROSITE" id="PS51257">
    <property type="entry name" value="PROKAR_LIPOPROTEIN"/>
    <property type="match status" value="1"/>
</dbReference>
<organism evidence="1 2">
    <name type="scientific">Undibacterium pigrum</name>
    <dbReference type="NCBI Taxonomy" id="401470"/>
    <lineage>
        <taxon>Bacteria</taxon>
        <taxon>Pseudomonadati</taxon>
        <taxon>Pseudomonadota</taxon>
        <taxon>Betaproteobacteria</taxon>
        <taxon>Burkholderiales</taxon>
        <taxon>Oxalobacteraceae</taxon>
        <taxon>Undibacterium</taxon>
    </lineage>
</organism>
<proteinExistence type="predicted"/>
<dbReference type="NCBIfam" id="NF040519">
    <property type="entry name" value="Sbal_3080_fam"/>
    <property type="match status" value="1"/>
</dbReference>